<comment type="caution">
    <text evidence="1">The sequence shown here is derived from an EMBL/GenBank/DDBJ whole genome shotgun (WGS) entry which is preliminary data.</text>
</comment>
<sequence length="60" mass="6990">MKEVRIDAIEKNGQVFWQVRLGQRGLTFREELAARAFAAQLHLRMGWLRNQLAEPPKGAW</sequence>
<dbReference type="RefSeq" id="WP_215380215.1">
    <property type="nucleotide sequence ID" value="NZ_JAGTIS010000018.1"/>
</dbReference>
<reference evidence="1 2" key="1">
    <citation type="submission" date="2021-04" db="EMBL/GenBank/DDBJ databases">
        <title>Pseudomonas boanensis sp. nov., a bacterium isolated from river water used for household purposes in Boane District, Mozambique.</title>
        <authorList>
            <person name="Nicklasson M."/>
            <person name="Martin-Rodriguez A.J."/>
            <person name="Thorell K."/>
            <person name="Neves L."/>
            <person name="Mussagy A."/>
            <person name="Rydberg H.A."/>
            <person name="Hernroth B."/>
            <person name="Svensson-Stadler L."/>
            <person name="Sjoling A."/>
        </authorList>
    </citation>
    <scope>NUCLEOTIDE SEQUENCE [LARGE SCALE GENOMIC DNA]</scope>
    <source>
        <strain evidence="1 2">DB1</strain>
    </source>
</reference>
<keyword evidence="2" id="KW-1185">Reference proteome</keyword>
<evidence type="ECO:0000313" key="2">
    <source>
        <dbReference type="Proteomes" id="UP001519667"/>
    </source>
</evidence>
<gene>
    <name evidence="1" type="ORF">J7302_23060</name>
</gene>
<dbReference type="Proteomes" id="UP001519667">
    <property type="component" value="Unassembled WGS sequence"/>
</dbReference>
<protein>
    <submittedName>
        <fullName evidence="1">Uncharacterized protein</fullName>
    </submittedName>
</protein>
<evidence type="ECO:0000313" key="1">
    <source>
        <dbReference type="EMBL" id="MBT8768991.1"/>
    </source>
</evidence>
<organism evidence="1 2">
    <name type="scientific">Metapseudomonas boanensis</name>
    <dbReference type="NCBI Taxonomy" id="2822138"/>
    <lineage>
        <taxon>Bacteria</taxon>
        <taxon>Pseudomonadati</taxon>
        <taxon>Pseudomonadota</taxon>
        <taxon>Gammaproteobacteria</taxon>
        <taxon>Pseudomonadales</taxon>
        <taxon>Pseudomonadaceae</taxon>
        <taxon>Metapseudomonas</taxon>
    </lineage>
</organism>
<accession>A0ABS5XMQ4</accession>
<proteinExistence type="predicted"/>
<name>A0ABS5XMQ4_9GAMM</name>
<dbReference type="EMBL" id="JAGTIS010000018">
    <property type="protein sequence ID" value="MBT8768991.1"/>
    <property type="molecule type" value="Genomic_DNA"/>
</dbReference>